<feature type="region of interest" description="Disordered" evidence="1">
    <location>
        <begin position="155"/>
        <end position="181"/>
    </location>
</feature>
<evidence type="ECO:0000313" key="3">
    <source>
        <dbReference type="EMBL" id="ETX30449.1"/>
    </source>
</evidence>
<dbReference type="AlphaFoldDB" id="X7FEK2"/>
<dbReference type="RefSeq" id="WP_051491756.1">
    <property type="nucleotide sequence ID" value="NZ_JAME01000003.1"/>
</dbReference>
<dbReference type="Pfam" id="PF11233">
    <property type="entry name" value="DUF3035"/>
    <property type="match status" value="1"/>
</dbReference>
<comment type="caution">
    <text evidence="3">The sequence shown here is derived from an EMBL/GenBank/DDBJ whole genome shotgun (WGS) entry which is preliminary data.</text>
</comment>
<protein>
    <recommendedName>
        <fullName evidence="5">Pyruvate/2-oxoglutarate dehydrogenase complex, dihydrolipoamide acyltransferase (E2) component</fullName>
    </recommendedName>
</protein>
<dbReference type="OrthoDB" id="7876689at2"/>
<evidence type="ECO:0008006" key="5">
    <source>
        <dbReference type="Google" id="ProtNLM"/>
    </source>
</evidence>
<dbReference type="Proteomes" id="UP000023430">
    <property type="component" value="Unassembled WGS sequence"/>
</dbReference>
<keyword evidence="4" id="KW-1185">Reference proteome</keyword>
<dbReference type="EMBL" id="JAME01000003">
    <property type="protein sequence ID" value="ETX30449.1"/>
    <property type="molecule type" value="Genomic_DNA"/>
</dbReference>
<dbReference type="InterPro" id="IPR021395">
    <property type="entry name" value="DUF3035"/>
</dbReference>
<dbReference type="eggNOG" id="ENOG50319MP">
    <property type="taxonomic scope" value="Bacteria"/>
</dbReference>
<gene>
    <name evidence="3" type="ORF">RISW2_12325</name>
</gene>
<dbReference type="STRING" id="1449351.RISW2_12325"/>
<feature type="chain" id="PRO_5004978791" description="Pyruvate/2-oxoglutarate dehydrogenase complex, dihydrolipoamide acyltransferase (E2) component" evidence="2">
    <location>
        <begin position="27"/>
        <end position="181"/>
    </location>
</feature>
<sequence length="181" mass="19381">MTLPRIVTSGILGAALLLSACGSRNADGETRLRDLRTYRGTPEEFAIVPNKPLEQPATFAELPAPAPGQANRADATPLEDAVAALGGDPARLAPSGIPASEAQLVAAAGRNGTDAAIRQDLAQADADFRRRKSIFSWRLVREDQYNRAYRNQSLDPNTWMDGVRRPGTNLRTPSAPPPGLQ</sequence>
<organism evidence="3 4">
    <name type="scientific">Roseivivax isoporae LMG 25204</name>
    <dbReference type="NCBI Taxonomy" id="1449351"/>
    <lineage>
        <taxon>Bacteria</taxon>
        <taxon>Pseudomonadati</taxon>
        <taxon>Pseudomonadota</taxon>
        <taxon>Alphaproteobacteria</taxon>
        <taxon>Rhodobacterales</taxon>
        <taxon>Roseobacteraceae</taxon>
        <taxon>Roseivivax</taxon>
    </lineage>
</organism>
<dbReference type="PROSITE" id="PS51257">
    <property type="entry name" value="PROKAR_LIPOPROTEIN"/>
    <property type="match status" value="1"/>
</dbReference>
<evidence type="ECO:0000313" key="4">
    <source>
        <dbReference type="Proteomes" id="UP000023430"/>
    </source>
</evidence>
<name>X7FEK2_9RHOB</name>
<accession>X7FEK2</accession>
<evidence type="ECO:0000256" key="2">
    <source>
        <dbReference type="SAM" id="SignalP"/>
    </source>
</evidence>
<evidence type="ECO:0000256" key="1">
    <source>
        <dbReference type="SAM" id="MobiDB-lite"/>
    </source>
</evidence>
<reference evidence="3 4" key="1">
    <citation type="submission" date="2014-01" db="EMBL/GenBank/DDBJ databases">
        <title>Roseivivax isoporae LMG 25204 Genome Sequencing.</title>
        <authorList>
            <person name="Lai Q."/>
            <person name="Li G."/>
            <person name="Shao Z."/>
        </authorList>
    </citation>
    <scope>NUCLEOTIDE SEQUENCE [LARGE SCALE GENOMIC DNA]</scope>
    <source>
        <strain evidence="3 4">LMG 25204</strain>
    </source>
</reference>
<feature type="signal peptide" evidence="2">
    <location>
        <begin position="1"/>
        <end position="26"/>
    </location>
</feature>
<keyword evidence="2" id="KW-0732">Signal</keyword>
<proteinExistence type="predicted"/>